<feature type="domain" description="TRAF-type" evidence="4">
    <location>
        <begin position="152"/>
        <end position="188"/>
    </location>
</feature>
<evidence type="ECO:0000259" key="4">
    <source>
        <dbReference type="Pfam" id="PF02176"/>
    </source>
</evidence>
<dbReference type="Proteomes" id="UP000023152">
    <property type="component" value="Unassembled WGS sequence"/>
</dbReference>
<name>X6M042_RETFI</name>
<dbReference type="SUPFAM" id="SSF49599">
    <property type="entry name" value="TRAF domain-like"/>
    <property type="match status" value="1"/>
</dbReference>
<dbReference type="GO" id="GO:0008270">
    <property type="term" value="F:zinc ion binding"/>
    <property type="evidence" value="ECO:0007669"/>
    <property type="project" value="UniProtKB-KW"/>
</dbReference>
<keyword evidence="2" id="KW-0863">Zinc-finger</keyword>
<protein>
    <recommendedName>
        <fullName evidence="4">TRAF-type domain-containing protein</fullName>
    </recommendedName>
</protein>
<evidence type="ECO:0000313" key="5">
    <source>
        <dbReference type="EMBL" id="ETO06767.1"/>
    </source>
</evidence>
<accession>X6M042</accession>
<evidence type="ECO:0000313" key="6">
    <source>
        <dbReference type="Proteomes" id="UP000023152"/>
    </source>
</evidence>
<keyword evidence="6" id="KW-1185">Reference proteome</keyword>
<feature type="non-terminal residue" evidence="5">
    <location>
        <position position="215"/>
    </location>
</feature>
<evidence type="ECO:0000256" key="1">
    <source>
        <dbReference type="ARBA" id="ARBA00022723"/>
    </source>
</evidence>
<dbReference type="Pfam" id="PF02176">
    <property type="entry name" value="zf-TRAF"/>
    <property type="match status" value="1"/>
</dbReference>
<dbReference type="EMBL" id="ASPP01026808">
    <property type="protein sequence ID" value="ETO06767.1"/>
    <property type="molecule type" value="Genomic_DNA"/>
</dbReference>
<reference evidence="5 6" key="1">
    <citation type="journal article" date="2013" name="Curr. Biol.">
        <title>The Genome of the Foraminiferan Reticulomyxa filosa.</title>
        <authorList>
            <person name="Glockner G."/>
            <person name="Hulsmann N."/>
            <person name="Schleicher M."/>
            <person name="Noegel A.A."/>
            <person name="Eichinger L."/>
            <person name="Gallinger C."/>
            <person name="Pawlowski J."/>
            <person name="Sierra R."/>
            <person name="Euteneuer U."/>
            <person name="Pillet L."/>
            <person name="Moustafa A."/>
            <person name="Platzer M."/>
            <person name="Groth M."/>
            <person name="Szafranski K."/>
            <person name="Schliwa M."/>
        </authorList>
    </citation>
    <scope>NUCLEOTIDE SEQUENCE [LARGE SCALE GENOMIC DNA]</scope>
</reference>
<comment type="caution">
    <text evidence="5">The sequence shown here is derived from an EMBL/GenBank/DDBJ whole genome shotgun (WGS) entry which is preliminary data.</text>
</comment>
<sequence length="215" mass="24773">MSKFENEKRKEKEFAESGVAPVSFGQQCFDKNWVSQLNAQEQIRHCICLICKQIANNPIEINCPQHRDMNEALIAGESCLNKFFSDNGNTCPVQPHSGCCTYKIRAMQVQINELSVMCPMQFKQNVETAGRDEEGQTVGDMTVTCDFKGKIKDINEHLNSSCLLRPTNCWFKQFGCEYSCLEKELKEHLIENMKQHFELVTKKFKSMQQTIQQQQ</sequence>
<dbReference type="Gene3D" id="3.30.40.10">
    <property type="entry name" value="Zinc/RING finger domain, C3HC4 (zinc finger)"/>
    <property type="match status" value="1"/>
</dbReference>
<organism evidence="5 6">
    <name type="scientific">Reticulomyxa filosa</name>
    <dbReference type="NCBI Taxonomy" id="46433"/>
    <lineage>
        <taxon>Eukaryota</taxon>
        <taxon>Sar</taxon>
        <taxon>Rhizaria</taxon>
        <taxon>Retaria</taxon>
        <taxon>Foraminifera</taxon>
        <taxon>Monothalamids</taxon>
        <taxon>Reticulomyxidae</taxon>
        <taxon>Reticulomyxa</taxon>
    </lineage>
</organism>
<keyword evidence="3" id="KW-0862">Zinc</keyword>
<evidence type="ECO:0000256" key="3">
    <source>
        <dbReference type="ARBA" id="ARBA00022833"/>
    </source>
</evidence>
<proteinExistence type="predicted"/>
<dbReference type="InterPro" id="IPR001293">
    <property type="entry name" value="Znf_TRAF"/>
</dbReference>
<dbReference type="InterPro" id="IPR013083">
    <property type="entry name" value="Znf_RING/FYVE/PHD"/>
</dbReference>
<evidence type="ECO:0000256" key="2">
    <source>
        <dbReference type="ARBA" id="ARBA00022771"/>
    </source>
</evidence>
<gene>
    <name evidence="5" type="ORF">RFI_30625</name>
</gene>
<keyword evidence="1" id="KW-0479">Metal-binding</keyword>
<dbReference type="AlphaFoldDB" id="X6M042"/>